<evidence type="ECO:0000313" key="3">
    <source>
        <dbReference type="Proteomes" id="UP001149163"/>
    </source>
</evidence>
<sequence length="160" mass="17724">MTIEGALEAVETTEWPKGGHWKISTERLAATPHYHSVTHEAYTVLHGSGSYLLGKSPLDPEADSDGNMVGVKFTAHAGDVFVFPAGVTHFVTDTEGGYEILGFYLLNDQNSIDEPYDMEYALDSPEDTEKKRRKCELVPVPVHDPIYGKEGPMQEIWAAR</sequence>
<reference evidence="2" key="2">
    <citation type="journal article" date="2023" name="IMA Fungus">
        <title>Comparative genomic study of the Penicillium genus elucidates a diverse pangenome and 15 lateral gene transfer events.</title>
        <authorList>
            <person name="Petersen C."/>
            <person name="Sorensen T."/>
            <person name="Nielsen M.R."/>
            <person name="Sondergaard T.E."/>
            <person name="Sorensen J.L."/>
            <person name="Fitzpatrick D.A."/>
            <person name="Frisvad J.C."/>
            <person name="Nielsen K.L."/>
        </authorList>
    </citation>
    <scope>NUCLEOTIDE SEQUENCE</scope>
    <source>
        <strain evidence="2">IBT 26290</strain>
    </source>
</reference>
<dbReference type="PANTHER" id="PTHR36448:SF2">
    <property type="entry name" value="CUPIN TYPE-1 DOMAIN-CONTAINING PROTEIN"/>
    <property type="match status" value="1"/>
</dbReference>
<protein>
    <recommendedName>
        <fullName evidence="1">Cupin type-1 domain-containing protein</fullName>
    </recommendedName>
</protein>
<dbReference type="InterPro" id="IPR047121">
    <property type="entry name" value="YjiB-like"/>
</dbReference>
<dbReference type="OrthoDB" id="2446447at2759"/>
<evidence type="ECO:0000259" key="1">
    <source>
        <dbReference type="Pfam" id="PF00190"/>
    </source>
</evidence>
<dbReference type="Proteomes" id="UP001149163">
    <property type="component" value="Unassembled WGS sequence"/>
</dbReference>
<dbReference type="EMBL" id="JAPQKN010000002">
    <property type="protein sequence ID" value="KAJ5168938.1"/>
    <property type="molecule type" value="Genomic_DNA"/>
</dbReference>
<name>A0A9W9LQL5_9EURO</name>
<dbReference type="PANTHER" id="PTHR36448">
    <property type="entry name" value="BLR7373 PROTEIN"/>
    <property type="match status" value="1"/>
</dbReference>
<dbReference type="Pfam" id="PF00190">
    <property type="entry name" value="Cupin_1"/>
    <property type="match status" value="1"/>
</dbReference>
<dbReference type="InterPro" id="IPR014710">
    <property type="entry name" value="RmlC-like_jellyroll"/>
</dbReference>
<dbReference type="GeneID" id="81425833"/>
<reference evidence="2" key="1">
    <citation type="submission" date="2022-11" db="EMBL/GenBank/DDBJ databases">
        <authorList>
            <person name="Petersen C."/>
        </authorList>
    </citation>
    <scope>NUCLEOTIDE SEQUENCE</scope>
    <source>
        <strain evidence="2">IBT 26290</strain>
    </source>
</reference>
<organism evidence="2 3">
    <name type="scientific">Penicillium canariense</name>
    <dbReference type="NCBI Taxonomy" id="189055"/>
    <lineage>
        <taxon>Eukaryota</taxon>
        <taxon>Fungi</taxon>
        <taxon>Dikarya</taxon>
        <taxon>Ascomycota</taxon>
        <taxon>Pezizomycotina</taxon>
        <taxon>Eurotiomycetes</taxon>
        <taxon>Eurotiomycetidae</taxon>
        <taxon>Eurotiales</taxon>
        <taxon>Aspergillaceae</taxon>
        <taxon>Penicillium</taxon>
    </lineage>
</organism>
<feature type="domain" description="Cupin type-1" evidence="1">
    <location>
        <begin position="31"/>
        <end position="108"/>
    </location>
</feature>
<comment type="caution">
    <text evidence="2">The sequence shown here is derived from an EMBL/GenBank/DDBJ whole genome shotgun (WGS) entry which is preliminary data.</text>
</comment>
<dbReference type="InterPro" id="IPR011051">
    <property type="entry name" value="RmlC_Cupin_sf"/>
</dbReference>
<evidence type="ECO:0000313" key="2">
    <source>
        <dbReference type="EMBL" id="KAJ5168938.1"/>
    </source>
</evidence>
<accession>A0A9W9LQL5</accession>
<keyword evidence="3" id="KW-1185">Reference proteome</keyword>
<proteinExistence type="predicted"/>
<gene>
    <name evidence="2" type="ORF">N7482_004532</name>
</gene>
<dbReference type="AlphaFoldDB" id="A0A9W9LQL5"/>
<dbReference type="Gene3D" id="2.60.120.10">
    <property type="entry name" value="Jelly Rolls"/>
    <property type="match status" value="1"/>
</dbReference>
<dbReference type="SUPFAM" id="SSF51182">
    <property type="entry name" value="RmlC-like cupins"/>
    <property type="match status" value="1"/>
</dbReference>
<dbReference type="RefSeq" id="XP_056545399.1">
    <property type="nucleotide sequence ID" value="XM_056686657.1"/>
</dbReference>
<dbReference type="InterPro" id="IPR006045">
    <property type="entry name" value="Cupin_1"/>
</dbReference>